<keyword evidence="5" id="KW-0411">Iron-sulfur</keyword>
<gene>
    <name evidence="7" type="ORF">METZ01_LOCUS194652</name>
</gene>
<dbReference type="CDD" id="cd01335">
    <property type="entry name" value="Radical_SAM"/>
    <property type="match status" value="1"/>
</dbReference>
<evidence type="ECO:0000259" key="6">
    <source>
        <dbReference type="Pfam" id="PF04055"/>
    </source>
</evidence>
<organism evidence="7">
    <name type="scientific">marine metagenome</name>
    <dbReference type="NCBI Taxonomy" id="408172"/>
    <lineage>
        <taxon>unclassified sequences</taxon>
        <taxon>metagenomes</taxon>
        <taxon>ecological metagenomes</taxon>
    </lineage>
</organism>
<sequence length="309" mass="36505">MTDIEDLTKLANLRPKKEYEIKDENYDKYVSIVKELWKITYEDNKHFLLILQQLRKKYKISPKMSKLLFIYRELVNKQNFKENPSLKFCLITKKVRRLSGVMVITVLTSPYPTYKLPNGKIKKQRFSCKHNCYFCPNQKGQPRSYLKNEPAVARANTNEFNPINQFNDRANTYYCVGHPVDKIELLVLGGTFSEYPIQYQEEFVRDLFYAANVFYDNNPREPLSLIEEQKINETAKCKIIGLTLETRPDSITPEEIKRFRYYGATRIQIGVQHTNDELLRIINRGCYLEDTIRAIKLLKDSCYKIDIHL</sequence>
<dbReference type="GO" id="GO:0046872">
    <property type="term" value="F:metal ion binding"/>
    <property type="evidence" value="ECO:0007669"/>
    <property type="project" value="UniProtKB-KW"/>
</dbReference>
<keyword evidence="4" id="KW-0408">Iron</keyword>
<dbReference type="InterPro" id="IPR007197">
    <property type="entry name" value="rSAM"/>
</dbReference>
<protein>
    <recommendedName>
        <fullName evidence="6">Radical SAM core domain-containing protein</fullName>
    </recommendedName>
</protein>
<dbReference type="EMBL" id="UINC01041056">
    <property type="protein sequence ID" value="SVB41798.1"/>
    <property type="molecule type" value="Genomic_DNA"/>
</dbReference>
<keyword evidence="3" id="KW-0479">Metal-binding</keyword>
<dbReference type="InterPro" id="IPR039661">
    <property type="entry name" value="ELP3"/>
</dbReference>
<dbReference type="Pfam" id="PF04055">
    <property type="entry name" value="Radical_SAM"/>
    <property type="match status" value="1"/>
</dbReference>
<feature type="non-terminal residue" evidence="7">
    <location>
        <position position="309"/>
    </location>
</feature>
<evidence type="ECO:0000313" key="7">
    <source>
        <dbReference type="EMBL" id="SVB41798.1"/>
    </source>
</evidence>
<dbReference type="GO" id="GO:0033588">
    <property type="term" value="C:elongator holoenzyme complex"/>
    <property type="evidence" value="ECO:0007669"/>
    <property type="project" value="TreeGrafter"/>
</dbReference>
<dbReference type="GO" id="GO:0003824">
    <property type="term" value="F:catalytic activity"/>
    <property type="evidence" value="ECO:0007669"/>
    <property type="project" value="InterPro"/>
</dbReference>
<dbReference type="AlphaFoldDB" id="A0A382DTR5"/>
<keyword evidence="1" id="KW-0004">4Fe-4S</keyword>
<accession>A0A382DTR5</accession>
<reference evidence="7" key="1">
    <citation type="submission" date="2018-05" db="EMBL/GenBank/DDBJ databases">
        <authorList>
            <person name="Lanie J.A."/>
            <person name="Ng W.-L."/>
            <person name="Kazmierczak K.M."/>
            <person name="Andrzejewski T.M."/>
            <person name="Davidsen T.M."/>
            <person name="Wayne K.J."/>
            <person name="Tettelin H."/>
            <person name="Glass J.I."/>
            <person name="Rusch D."/>
            <person name="Podicherti R."/>
            <person name="Tsui H.-C.T."/>
            <person name="Winkler M.E."/>
        </authorList>
    </citation>
    <scope>NUCLEOTIDE SEQUENCE</scope>
</reference>
<dbReference type="InterPro" id="IPR058240">
    <property type="entry name" value="rSAM_sf"/>
</dbReference>
<evidence type="ECO:0000256" key="4">
    <source>
        <dbReference type="ARBA" id="ARBA00023004"/>
    </source>
</evidence>
<feature type="domain" description="Radical SAM core" evidence="6">
    <location>
        <begin position="221"/>
        <end position="301"/>
    </location>
</feature>
<evidence type="ECO:0000256" key="3">
    <source>
        <dbReference type="ARBA" id="ARBA00022723"/>
    </source>
</evidence>
<dbReference type="GO" id="GO:0051539">
    <property type="term" value="F:4 iron, 4 sulfur cluster binding"/>
    <property type="evidence" value="ECO:0007669"/>
    <property type="project" value="UniProtKB-KW"/>
</dbReference>
<dbReference type="SFLD" id="SFLDG01086">
    <property type="entry name" value="elongater_protein-like"/>
    <property type="match status" value="1"/>
</dbReference>
<evidence type="ECO:0000256" key="1">
    <source>
        <dbReference type="ARBA" id="ARBA00022485"/>
    </source>
</evidence>
<keyword evidence="2" id="KW-0949">S-adenosyl-L-methionine</keyword>
<dbReference type="PANTHER" id="PTHR11135:SF2">
    <property type="entry name" value="ELONGATOR COMPLEX PROTEIN 3"/>
    <property type="match status" value="1"/>
</dbReference>
<evidence type="ECO:0000256" key="5">
    <source>
        <dbReference type="ARBA" id="ARBA00023014"/>
    </source>
</evidence>
<dbReference type="SUPFAM" id="SSF102114">
    <property type="entry name" value="Radical SAM enzymes"/>
    <property type="match status" value="1"/>
</dbReference>
<dbReference type="PANTHER" id="PTHR11135">
    <property type="entry name" value="HISTONE ACETYLTRANSFERASE-RELATED"/>
    <property type="match status" value="1"/>
</dbReference>
<dbReference type="SFLD" id="SFLDS00029">
    <property type="entry name" value="Radical_SAM"/>
    <property type="match status" value="1"/>
</dbReference>
<dbReference type="GO" id="GO:0005634">
    <property type="term" value="C:nucleus"/>
    <property type="evidence" value="ECO:0007669"/>
    <property type="project" value="TreeGrafter"/>
</dbReference>
<dbReference type="GO" id="GO:0002926">
    <property type="term" value="P:tRNA wobble base 5-methoxycarbonylmethyl-2-thiouridinylation"/>
    <property type="evidence" value="ECO:0007669"/>
    <property type="project" value="TreeGrafter"/>
</dbReference>
<evidence type="ECO:0000256" key="2">
    <source>
        <dbReference type="ARBA" id="ARBA00022691"/>
    </source>
</evidence>
<proteinExistence type="predicted"/>
<dbReference type="GO" id="GO:0005737">
    <property type="term" value="C:cytoplasm"/>
    <property type="evidence" value="ECO:0007669"/>
    <property type="project" value="TreeGrafter"/>
</dbReference>
<name>A0A382DTR5_9ZZZZ</name>